<proteinExistence type="inferred from homology"/>
<dbReference type="Gene3D" id="3.40.50.12780">
    <property type="entry name" value="N-terminal domain of ligase-like"/>
    <property type="match status" value="1"/>
</dbReference>
<name>A0ABP5BJG5_9PSEU</name>
<comment type="similarity">
    <text evidence="1">Belongs to the ATP-dependent AMP-binding enzyme family.</text>
</comment>
<comment type="caution">
    <text evidence="5">The sequence shown here is derived from an EMBL/GenBank/DDBJ whole genome shotgun (WGS) entry which is preliminary data.</text>
</comment>
<evidence type="ECO:0000313" key="6">
    <source>
        <dbReference type="Proteomes" id="UP001501116"/>
    </source>
</evidence>
<dbReference type="Pfam" id="PF00501">
    <property type="entry name" value="AMP-binding"/>
    <property type="match status" value="1"/>
</dbReference>
<dbReference type="SUPFAM" id="SSF56801">
    <property type="entry name" value="Acetyl-CoA synthetase-like"/>
    <property type="match status" value="1"/>
</dbReference>
<organism evidence="5 6">
    <name type="scientific">Amycolatopsis minnesotensis</name>
    <dbReference type="NCBI Taxonomy" id="337894"/>
    <lineage>
        <taxon>Bacteria</taxon>
        <taxon>Bacillati</taxon>
        <taxon>Actinomycetota</taxon>
        <taxon>Actinomycetes</taxon>
        <taxon>Pseudonocardiales</taxon>
        <taxon>Pseudonocardiaceae</taxon>
        <taxon>Amycolatopsis</taxon>
    </lineage>
</organism>
<feature type="domain" description="AMP-binding enzyme C-terminal" evidence="4">
    <location>
        <begin position="468"/>
        <end position="543"/>
    </location>
</feature>
<dbReference type="InterPro" id="IPR042099">
    <property type="entry name" value="ANL_N_sf"/>
</dbReference>
<dbReference type="InterPro" id="IPR000873">
    <property type="entry name" value="AMP-dep_synth/lig_dom"/>
</dbReference>
<gene>
    <name evidence="5" type="ORF">GCM10009754_10360</name>
</gene>
<evidence type="ECO:0000313" key="5">
    <source>
        <dbReference type="EMBL" id="GAA1944577.1"/>
    </source>
</evidence>
<dbReference type="CDD" id="cd04433">
    <property type="entry name" value="AFD_class_I"/>
    <property type="match status" value="1"/>
</dbReference>
<feature type="domain" description="AMP-dependent synthetase/ligase" evidence="3">
    <location>
        <begin position="60"/>
        <end position="419"/>
    </location>
</feature>
<dbReference type="InterPro" id="IPR045851">
    <property type="entry name" value="AMP-bd_C_sf"/>
</dbReference>
<protein>
    <submittedName>
        <fullName evidence="5">AMP-binding protein</fullName>
    </submittedName>
</protein>
<evidence type="ECO:0000256" key="1">
    <source>
        <dbReference type="ARBA" id="ARBA00006432"/>
    </source>
</evidence>
<evidence type="ECO:0000259" key="4">
    <source>
        <dbReference type="Pfam" id="PF13193"/>
    </source>
</evidence>
<reference evidence="6" key="1">
    <citation type="journal article" date="2019" name="Int. J. Syst. Evol. Microbiol.">
        <title>The Global Catalogue of Microorganisms (GCM) 10K type strain sequencing project: providing services to taxonomists for standard genome sequencing and annotation.</title>
        <authorList>
            <consortium name="The Broad Institute Genomics Platform"/>
            <consortium name="The Broad Institute Genome Sequencing Center for Infectious Disease"/>
            <person name="Wu L."/>
            <person name="Ma J."/>
        </authorList>
    </citation>
    <scope>NUCLEOTIDE SEQUENCE [LARGE SCALE GENOMIC DNA]</scope>
    <source>
        <strain evidence="6">JCM 14545</strain>
    </source>
</reference>
<dbReference type="Pfam" id="PF13193">
    <property type="entry name" value="AMP-binding_C"/>
    <property type="match status" value="1"/>
</dbReference>
<dbReference type="PROSITE" id="PS00455">
    <property type="entry name" value="AMP_BINDING"/>
    <property type="match status" value="1"/>
</dbReference>
<dbReference type="InterPro" id="IPR025110">
    <property type="entry name" value="AMP-bd_C"/>
</dbReference>
<dbReference type="Gene3D" id="3.30.300.30">
    <property type="match status" value="1"/>
</dbReference>
<dbReference type="PANTHER" id="PTHR43201:SF5">
    <property type="entry name" value="MEDIUM-CHAIN ACYL-COA LIGASE ACSF2, MITOCHONDRIAL"/>
    <property type="match status" value="1"/>
</dbReference>
<dbReference type="PANTHER" id="PTHR43201">
    <property type="entry name" value="ACYL-COA SYNTHETASE"/>
    <property type="match status" value="1"/>
</dbReference>
<accession>A0ABP5BJG5</accession>
<evidence type="ECO:0000259" key="3">
    <source>
        <dbReference type="Pfam" id="PF00501"/>
    </source>
</evidence>
<keyword evidence="6" id="KW-1185">Reference proteome</keyword>
<dbReference type="Proteomes" id="UP001501116">
    <property type="component" value="Unassembled WGS sequence"/>
</dbReference>
<dbReference type="EMBL" id="BAAANN010000003">
    <property type="protein sequence ID" value="GAA1944577.1"/>
    <property type="molecule type" value="Genomic_DNA"/>
</dbReference>
<evidence type="ECO:0000256" key="2">
    <source>
        <dbReference type="ARBA" id="ARBA00022598"/>
    </source>
</evidence>
<sequence>MRMSGSKRGAAVGKIGASPLGMSVLVTNGLVKPMSPAKLLRIRDLYRKFGLTVTFAVGAEAVRHPARPAVIDDFGTMTYQQLDESSTRLANGLRRICPAHGLLKIGLLAKNHRAAVQTCLAAGKLGADLVVLNTGLAEKQMRAVVEEQRIDIVVVDDDLLHVLDQFPRSLPTVLHRPTGYEAPDTGVPRPRTLDSLIRRSPAAPLPAPARGGRTILLTSGTTGIPKGVVRPDPTGLAPIAELLHLLPLRAGTTMMLASPFFHVLGFSLLQLAMMLGDTVVLHREFDAARTVAAIGRHGCATVVGSPIMLRRLTEVPAADRERIDTGSLRIALAGGSALPGKLVPRFTEAFGPVLYNIYGSAELSWATVATPQDLAEDENTAGTPPRGTRVAILDAAGKPSAPGQIGRIFVGNEMLFDGYTRRGEENEFRDGALYSGDLGYLDTHGRLFVSGREEDVVVTGGEKTYPIEVENLLCARDDIAEAAVVGVPDDHDGQRLCAYVVPEPGSEISPEEVRTWVAANLAQFSVPRDIVIVDNLPRNPAGKILYRELRARPSASGTNRWRAYQRLASGG</sequence>
<dbReference type="InterPro" id="IPR020845">
    <property type="entry name" value="AMP-binding_CS"/>
</dbReference>
<keyword evidence="2" id="KW-0436">Ligase</keyword>